<dbReference type="EMBL" id="CP061169">
    <property type="protein sequence ID" value="QPZ37475.1"/>
    <property type="molecule type" value="Genomic_DNA"/>
</dbReference>
<reference evidence="1 2" key="1">
    <citation type="submission" date="2020-12" db="EMBL/GenBank/DDBJ databases">
        <title>Microbacterium sp. HY060.</title>
        <authorList>
            <person name="Zhou J."/>
        </authorList>
    </citation>
    <scope>NUCLEOTIDE SEQUENCE [LARGE SCALE GENOMIC DNA]</scope>
    <source>
        <strain evidence="1 2">HY60</strain>
    </source>
</reference>
<proteinExistence type="predicted"/>
<evidence type="ECO:0000313" key="1">
    <source>
        <dbReference type="EMBL" id="QPZ37475.1"/>
    </source>
</evidence>
<organism evidence="1 2">
    <name type="scientific">Paramicrobacterium chengjingii</name>
    <dbReference type="NCBI Taxonomy" id="2769067"/>
    <lineage>
        <taxon>Bacteria</taxon>
        <taxon>Bacillati</taxon>
        <taxon>Actinomycetota</taxon>
        <taxon>Actinomycetes</taxon>
        <taxon>Micrococcales</taxon>
        <taxon>Microbacteriaceae</taxon>
        <taxon>Paramicrobacterium</taxon>
    </lineage>
</organism>
<dbReference type="Proteomes" id="UP000662814">
    <property type="component" value="Chromosome"/>
</dbReference>
<protein>
    <submittedName>
        <fullName evidence="1">Nucleotidyltransferase family protein</fullName>
    </submittedName>
</protein>
<name>A0ABX6YFM7_9MICO</name>
<sequence length="299" mass="34528">MTEVEYFSRQDAVAFAHALVAFVAHERGFRALSIKGFTMSHYGLRAERTYADADVWVDPQSLDALIDALSEYGWTERYERVTARILPDHSRTLIHDQWPCDIDLHWFFPGSFARPDQAFDYIWSSRSKHNIASTPIEIPSREVCTVIGLLHTLRHPDSPLHRSELEAICNAISHLDAEDTRGVAKAAEDLQALYVVKRTLSDLGIDTPEQETTDEAKYRWKIYTLTHDNGSTGAWLYAFRSAPFRNRPEILWRALYPTRQEIEREMRRKITTKEASRYRLLRLAKGVKNFPRAFANIST</sequence>
<evidence type="ECO:0000313" key="2">
    <source>
        <dbReference type="Proteomes" id="UP000662814"/>
    </source>
</evidence>
<dbReference type="Pfam" id="PF14907">
    <property type="entry name" value="NTP_transf_5"/>
    <property type="match status" value="1"/>
</dbReference>
<dbReference type="InterPro" id="IPR039498">
    <property type="entry name" value="NTP_transf_5"/>
</dbReference>
<dbReference type="RefSeq" id="WP_166990459.1">
    <property type="nucleotide sequence ID" value="NZ_CP061169.1"/>
</dbReference>
<keyword evidence="2" id="KW-1185">Reference proteome</keyword>
<gene>
    <name evidence="1" type="ORF">HCR76_11585</name>
</gene>
<accession>A0ABX6YFM7</accession>